<reference evidence="1 2" key="1">
    <citation type="submission" date="2023-09" db="EMBL/GenBank/DDBJ databases">
        <title>Complete-Gapless Cercospora beticola genome.</title>
        <authorList>
            <person name="Wyatt N.A."/>
            <person name="Spanner R.E."/>
            <person name="Bolton M.D."/>
        </authorList>
    </citation>
    <scope>NUCLEOTIDE SEQUENCE [LARGE SCALE GENOMIC DNA]</scope>
    <source>
        <strain evidence="1">Cb09-40</strain>
    </source>
</reference>
<dbReference type="EMBL" id="CP134184">
    <property type="protein sequence ID" value="WPA96081.1"/>
    <property type="molecule type" value="Genomic_DNA"/>
</dbReference>
<organism evidence="1 2">
    <name type="scientific">Cercospora beticola</name>
    <name type="common">Sugarbeet leaf spot fungus</name>
    <dbReference type="NCBI Taxonomy" id="122368"/>
    <lineage>
        <taxon>Eukaryota</taxon>
        <taxon>Fungi</taxon>
        <taxon>Dikarya</taxon>
        <taxon>Ascomycota</taxon>
        <taxon>Pezizomycotina</taxon>
        <taxon>Dothideomycetes</taxon>
        <taxon>Dothideomycetidae</taxon>
        <taxon>Mycosphaerellales</taxon>
        <taxon>Mycosphaerellaceae</taxon>
        <taxon>Cercospora</taxon>
    </lineage>
</organism>
<dbReference type="RefSeq" id="XP_065458118.1">
    <property type="nucleotide sequence ID" value="XM_065602046.1"/>
</dbReference>
<protein>
    <submittedName>
        <fullName evidence="1">Uncharacterized protein</fullName>
    </submittedName>
</protein>
<keyword evidence="2" id="KW-1185">Reference proteome</keyword>
<gene>
    <name evidence="1" type="ORF">RHO25_000687</name>
</gene>
<sequence length="290" mass="31883">MRMYLCDDQSATGYLPRVTKNMAPGSEGHGNDTPALSRVQLLDHCREPGANAVLGRGAALEDRLGYQDTKGAEPRVSRLLAHATRTSQVSKRRLSMAIHDVAVNSVRTFWTVQLGHLSPVNKGIPSLSRALACGQSLLPLLQEEYEGILEKPNSERDIRAFHLAEYFDSSGHPVSFARNALREAVYAADVARSLSRLSQKEFIERQKAARADAKAVVAHLPNALDRRLSENVIGHYLIYLKDKSNFAKDTAYGAASGAYTNVCGSTCLKATERHRHRRHCTGSGTMRIST</sequence>
<name>A0ABZ0N985_CERBT</name>
<proteinExistence type="predicted"/>
<dbReference type="GeneID" id="90643710"/>
<evidence type="ECO:0000313" key="1">
    <source>
        <dbReference type="EMBL" id="WPA96081.1"/>
    </source>
</evidence>
<evidence type="ECO:0000313" key="2">
    <source>
        <dbReference type="Proteomes" id="UP001302367"/>
    </source>
</evidence>
<accession>A0ABZ0N985</accession>
<dbReference type="Proteomes" id="UP001302367">
    <property type="component" value="Chromosome 1"/>
</dbReference>